<proteinExistence type="predicted"/>
<reference evidence="2 3" key="1">
    <citation type="submission" date="2022-04" db="EMBL/GenBank/DDBJ databases">
        <title>Leucobacter sp. isolated from rhizosphere of garlic.</title>
        <authorList>
            <person name="Won M."/>
            <person name="Lee C.-M."/>
            <person name="Woen H.-Y."/>
            <person name="Kwon S.-W."/>
        </authorList>
    </citation>
    <scope>NUCLEOTIDE SEQUENCE [LARGE SCALE GENOMIC DNA]</scope>
    <source>
        <strain evidence="2 3">H21R-40</strain>
    </source>
</reference>
<keyword evidence="3" id="KW-1185">Reference proteome</keyword>
<dbReference type="Proteomes" id="UP000831786">
    <property type="component" value="Chromosome"/>
</dbReference>
<evidence type="ECO:0000259" key="1">
    <source>
        <dbReference type="Pfam" id="PF01717"/>
    </source>
</evidence>
<dbReference type="InterPro" id="IPR038071">
    <property type="entry name" value="UROD/MetE-like_sf"/>
</dbReference>
<evidence type="ECO:0000313" key="3">
    <source>
        <dbReference type="Proteomes" id="UP000831786"/>
    </source>
</evidence>
<organism evidence="2 3">
    <name type="scientific">Leucobacter allii</name>
    <dbReference type="NCBI Taxonomy" id="2932247"/>
    <lineage>
        <taxon>Bacteria</taxon>
        <taxon>Bacillati</taxon>
        <taxon>Actinomycetota</taxon>
        <taxon>Actinomycetes</taxon>
        <taxon>Micrococcales</taxon>
        <taxon>Microbacteriaceae</taxon>
        <taxon>Leucobacter</taxon>
    </lineage>
</organism>
<dbReference type="SUPFAM" id="SSF51726">
    <property type="entry name" value="UROD/MetE-like"/>
    <property type="match status" value="1"/>
</dbReference>
<dbReference type="NCBIfam" id="NF005085">
    <property type="entry name" value="PRK06520.1"/>
    <property type="match status" value="1"/>
</dbReference>
<keyword evidence="2" id="KW-0489">Methyltransferase</keyword>
<dbReference type="GO" id="GO:0032259">
    <property type="term" value="P:methylation"/>
    <property type="evidence" value="ECO:0007669"/>
    <property type="project" value="UniProtKB-KW"/>
</dbReference>
<sequence>MNAAPYRADLVGSFLRPAPLADARRRFADGGIGADELRAVEDAAIADLVARQAASGLRLATDGEFGRSWWHFDFFGSLEGVDIVELDHGIQFQGVQTRPRGVHISGPIGFGADNPFLAQFVRIRDLAAAAGLAAKFTIPAPTVLDFRLEQGHIDPVAYPGGRDAIVDDLVQAYRDAVSALYALGARYLQFDDTAWAYLCSTEELEKARARGIDTDGIAERYADLINRILADQPEDLTVTTHVCRGNFRSTWVSSGGYEPIAEQLLAGTDYDGYFLEYDSERAGGFEPLRFLPAGPKRVVLGLITTKSGAFEDPAVIRGRIADAARFAPLEQLALSPQCGFASTEEGNLLSEEEQWAKVRAVVDIAAEVWG</sequence>
<dbReference type="Gene3D" id="3.20.20.210">
    <property type="match status" value="1"/>
</dbReference>
<protein>
    <submittedName>
        <fullName evidence="2">5-methyltetrahydropteroyltriglutamate--homocysteine S-methyltransferase</fullName>
        <ecNumber evidence="2">2.1.1.14</ecNumber>
    </submittedName>
</protein>
<dbReference type="GO" id="GO:0003871">
    <property type="term" value="F:5-methyltetrahydropteroyltriglutamate-homocysteine S-methyltransferase activity"/>
    <property type="evidence" value="ECO:0007669"/>
    <property type="project" value="UniProtKB-EC"/>
</dbReference>
<evidence type="ECO:0000313" key="2">
    <source>
        <dbReference type="EMBL" id="UOQ56908.1"/>
    </source>
</evidence>
<dbReference type="InterPro" id="IPR002629">
    <property type="entry name" value="Met_Synth_C/arc"/>
</dbReference>
<dbReference type="Pfam" id="PF01717">
    <property type="entry name" value="Meth_synt_2"/>
    <property type="match status" value="1"/>
</dbReference>
<keyword evidence="2" id="KW-0808">Transferase</keyword>
<dbReference type="CDD" id="cd03311">
    <property type="entry name" value="CIMS_C_terminal_like"/>
    <property type="match status" value="1"/>
</dbReference>
<dbReference type="PANTHER" id="PTHR43844:SF1">
    <property type="entry name" value="METHIONINE SYNTHASE"/>
    <property type="match status" value="1"/>
</dbReference>
<dbReference type="EMBL" id="CP095045">
    <property type="protein sequence ID" value="UOQ56908.1"/>
    <property type="molecule type" value="Genomic_DNA"/>
</dbReference>
<dbReference type="RefSeq" id="WP_244727453.1">
    <property type="nucleotide sequence ID" value="NZ_CP095045.1"/>
</dbReference>
<gene>
    <name evidence="2" type="ORF">MUN78_14755</name>
</gene>
<accession>A0ABY4FKW2</accession>
<dbReference type="EC" id="2.1.1.14" evidence="2"/>
<feature type="domain" description="Cobalamin-independent methionine synthase MetE C-terminal/archaeal" evidence="1">
    <location>
        <begin position="11"/>
        <end position="365"/>
    </location>
</feature>
<name>A0ABY4FKW2_9MICO</name>
<dbReference type="PANTHER" id="PTHR43844">
    <property type="entry name" value="METHIONINE SYNTHASE"/>
    <property type="match status" value="1"/>
</dbReference>